<name>A0ABY4D938_9SPIR</name>
<dbReference type="InterPro" id="IPR027417">
    <property type="entry name" value="P-loop_NTPase"/>
</dbReference>
<dbReference type="Gene3D" id="3.90.320.10">
    <property type="match status" value="1"/>
</dbReference>
<dbReference type="InterPro" id="IPR011604">
    <property type="entry name" value="PDDEXK-like_dom_sf"/>
</dbReference>
<evidence type="ECO:0000259" key="1">
    <source>
        <dbReference type="Pfam" id="PF12705"/>
    </source>
</evidence>
<reference evidence="3" key="1">
    <citation type="journal article" date="2024" name="J Bioinform Genom">
        <title>Complete genome sequence of the type strain bacterium Sphaerochaeta associata GLS2t (VKM B-2742)t.</title>
        <authorList>
            <person name="Troshina O.Y."/>
            <person name="Tepeeva A.N."/>
            <person name="Arzamasceva V.O."/>
            <person name="Whitman W.B."/>
            <person name="Varghese N."/>
            <person name="Shapiro N."/>
            <person name="Woyke T."/>
            <person name="Kripides N.C."/>
            <person name="Vasilenko O.V."/>
        </authorList>
    </citation>
    <scope>NUCLEOTIDE SEQUENCE [LARGE SCALE GENOMIC DNA]</scope>
    <source>
        <strain evidence="3">GLS2T</strain>
    </source>
</reference>
<dbReference type="RefSeq" id="WP_244771738.1">
    <property type="nucleotide sequence ID" value="NZ_CP094929.1"/>
</dbReference>
<gene>
    <name evidence="2" type="ORF">MUG09_12355</name>
</gene>
<accession>A0ABY4D938</accession>
<organism evidence="2 3">
    <name type="scientific">Sphaerochaeta associata</name>
    <dbReference type="NCBI Taxonomy" id="1129264"/>
    <lineage>
        <taxon>Bacteria</taxon>
        <taxon>Pseudomonadati</taxon>
        <taxon>Spirochaetota</taxon>
        <taxon>Spirochaetia</taxon>
        <taxon>Spirochaetales</taxon>
        <taxon>Sphaerochaetaceae</taxon>
        <taxon>Sphaerochaeta</taxon>
    </lineage>
</organism>
<dbReference type="SUPFAM" id="SSF52540">
    <property type="entry name" value="P-loop containing nucleoside triphosphate hydrolases"/>
    <property type="match status" value="1"/>
</dbReference>
<dbReference type="InterPro" id="IPR038726">
    <property type="entry name" value="PDDEXK_AddAB-type"/>
</dbReference>
<sequence length="871" mass="99655">MVSSKRSYVQQAFDEGFVCVFPTEVAARSYLVDYALHSNKRAILSERAISFDTFRSMFLKHEEHLVPANSLIRSLFVHQMLAGGLALPSLVNPRYPEANGRFISYISSILPSLREAIEAEALPLLADEMQRDLLLLYQLYQQFLAEHSLFEPRYAQPCLSGDWDLSKRYCILFTDTIGGAQDLFTSLGCPAWLTLRPTPAVKLATLEVFGNHVMEIKTTLRRIRSLLSEGVSAHSIVIGCAASDILLPVLEEEAALYDVPLVIREGKLALQYPSGRFLQRLQEVYDNQFSLESLKSLLLDPGIPYKDRELHHRFLRRAVDKSIVHGSLKTHDQFTQMLADNDLRSWYRGLKQSIIDIVTANDIEMLRRKLNHFQDTYFTPEQWKGTEGEDVYSFCLDAIDHIKSAMQRCSLVVYPNLFSYLLSYLQTKLYVPQQRKGGIAVYAWPQAATVIADHLFILALDGESAATIERPLAFLPSQIEESYRKEIDTTRANLLAASLGDGRVTLSCHAKRYEGEMLPPSLFMEEDALLNHESSPNLSEDPYLQELELYSQNQRAVARSLDSQIRFFLQASRTSLLPRRDDYTRHPIPKTLVSRLLEEREGKALLELSPTKIDLFNRCPYAWLVHYLYKVTKEDFDVQRVDHLMIGNLLHLVYQRFFSSVGNFDPALLDQYRNQLASLFDSTLTELYGSEGPTPSIRSWIIAEYREKVLAILEQEAKLFSHTQSILFEHELSFERDAMLLHGRIDRIICLNPPDGRHYAVIDYKKGEAPMTRLKEPLESYQLPLYRVLVQQVLKADASHAAYYSIKEERYRSLWTYEDSEEALLGEELLDGCLSSISDALEGGAFMATPSKQHCSGCDYRPLCRRRFATR</sequence>
<evidence type="ECO:0000313" key="3">
    <source>
        <dbReference type="Proteomes" id="UP000829708"/>
    </source>
</evidence>
<dbReference type="Proteomes" id="UP000829708">
    <property type="component" value="Chromosome"/>
</dbReference>
<dbReference type="Pfam" id="PF12705">
    <property type="entry name" value="PDDEXK_1"/>
    <property type="match status" value="1"/>
</dbReference>
<evidence type="ECO:0000313" key="2">
    <source>
        <dbReference type="EMBL" id="UOM50347.1"/>
    </source>
</evidence>
<feature type="domain" description="PD-(D/E)XK endonuclease-like" evidence="1">
    <location>
        <begin position="607"/>
        <end position="865"/>
    </location>
</feature>
<dbReference type="EMBL" id="CP094929">
    <property type="protein sequence ID" value="UOM50347.1"/>
    <property type="molecule type" value="Genomic_DNA"/>
</dbReference>
<protein>
    <submittedName>
        <fullName evidence="2">PD-(D/E)XK nuclease family protein</fullName>
    </submittedName>
</protein>
<proteinExistence type="predicted"/>
<keyword evidence="3" id="KW-1185">Reference proteome</keyword>